<organism evidence="4 5">
    <name type="scientific">Arthrobacter phage Glenn</name>
    <dbReference type="NCBI Taxonomy" id="1772297"/>
    <lineage>
        <taxon>Viruses</taxon>
        <taxon>Duplodnaviria</taxon>
        <taxon>Heunggongvirae</taxon>
        <taxon>Uroviricota</taxon>
        <taxon>Caudoviricetes</taxon>
        <taxon>Korravirus</taxon>
        <taxon>Korravirus glenn</taxon>
    </lineage>
</organism>
<dbReference type="SUPFAM" id="SSF56563">
    <property type="entry name" value="Major capsid protein gp5"/>
    <property type="match status" value="1"/>
</dbReference>
<reference evidence="4 5" key="1">
    <citation type="submission" date="2015-11" db="EMBL/GenBank/DDBJ databases">
        <authorList>
            <person name="Lee I.Y."/>
            <person name="Jacobs-Sera D."/>
            <person name="Guerrero C.A."/>
            <person name="Bowman C.A."/>
            <person name="Russell D.A."/>
            <person name="Pope W.H."/>
            <person name="Hatfull G.F."/>
        </authorList>
    </citation>
    <scope>NUCLEOTIDE SEQUENCE [LARGE SCALE GENOMIC DNA]</scope>
</reference>
<evidence type="ECO:0000313" key="5">
    <source>
        <dbReference type="Proteomes" id="UP000223736"/>
    </source>
</evidence>
<comment type="subcellular location">
    <subcellularLocation>
        <location evidence="1">Virion</location>
    </subcellularLocation>
</comment>
<dbReference type="GeneID" id="40078426"/>
<sequence>MDIKAKRAAALKAARELHAKAGAESRDLTSEEETQISNLIEEVKGYDAKIAAGERGKGLLDQIGSLAGAEDEGDGDRRKDGLQVAAKSLGDHFAQTAYKAVKENLGVKGFSAATPEWEGPSKAAGDTHTVGSVFQTPVLTTFDQTIVQAPRPELILADLLGSGTLAGTAIAYFIEQGPVQGAFTTVAEGAGKPQLHIPDPILASDAIRKIAGYIKFSDEMMEDLPFVVSEINTRLLYELAKFEEQQLIYGDGTGTNVLGLLNRSGIQLGARLSGEGVADAIFRQITAVQTASGLAADSLVMHPLDYQTLRLQKDANDQYLGGGFFQGSYGNGGIMTNPPVWGLRTLVTPSVAQGTAIVGALKQSTTVYRKGGVRVESTNSHSTDFTDNKITVRAEERVGLAVRRPSAIVKLNLTPVP</sequence>
<evidence type="ECO:0000259" key="3">
    <source>
        <dbReference type="Pfam" id="PF05065"/>
    </source>
</evidence>
<feature type="domain" description="Phage capsid-like C-terminal" evidence="3">
    <location>
        <begin position="138"/>
        <end position="412"/>
    </location>
</feature>
<protein>
    <submittedName>
        <fullName evidence="4">Major capsid protein</fullName>
    </submittedName>
</protein>
<dbReference type="NCBIfam" id="TIGR01554">
    <property type="entry name" value="major_cap_HK97"/>
    <property type="match status" value="1"/>
</dbReference>
<keyword evidence="5" id="KW-1185">Reference proteome</keyword>
<evidence type="ECO:0000256" key="1">
    <source>
        <dbReference type="ARBA" id="ARBA00004328"/>
    </source>
</evidence>
<dbReference type="Pfam" id="PF05065">
    <property type="entry name" value="Phage_capsid"/>
    <property type="match status" value="1"/>
</dbReference>
<dbReference type="Proteomes" id="UP000223736">
    <property type="component" value="Segment"/>
</dbReference>
<evidence type="ECO:0000313" key="4">
    <source>
        <dbReference type="EMBL" id="ALY08919.1"/>
    </source>
</evidence>
<evidence type="ECO:0000256" key="2">
    <source>
        <dbReference type="ARBA" id="ARBA00022844"/>
    </source>
</evidence>
<dbReference type="Gene3D" id="3.30.2320.10">
    <property type="entry name" value="hypothetical protein PF0899 domain"/>
    <property type="match status" value="1"/>
</dbReference>
<name>A0A0U4IUA8_9CAUD</name>
<keyword evidence="2" id="KW-0946">Virion</keyword>
<dbReference type="OrthoDB" id="4097at10239"/>
<dbReference type="KEGG" id="vg:40078426"/>
<dbReference type="InterPro" id="IPR024455">
    <property type="entry name" value="Phage_capsid"/>
</dbReference>
<dbReference type="RefSeq" id="YP_009602564.1">
    <property type="nucleotide sequence ID" value="NC_041940.1"/>
</dbReference>
<accession>A0A0U4IUA8</accession>
<proteinExistence type="predicted"/>
<dbReference type="EMBL" id="KU160645">
    <property type="protein sequence ID" value="ALY08919.1"/>
    <property type="molecule type" value="Genomic_DNA"/>
</dbReference>
<dbReference type="GO" id="GO:0044423">
    <property type="term" value="C:virion component"/>
    <property type="evidence" value="ECO:0007669"/>
    <property type="project" value="UniProtKB-KW"/>
</dbReference>
<gene>
    <name evidence="4" type="primary">8</name>
    <name evidence="4" type="ORF">GLENN_8</name>
</gene>
<dbReference type="InterPro" id="IPR054612">
    <property type="entry name" value="Phage_capsid-like_C"/>
</dbReference>
<dbReference type="Gene3D" id="3.30.2400.10">
    <property type="entry name" value="Major capsid protein gp5"/>
    <property type="match status" value="1"/>
</dbReference>